<dbReference type="Gene3D" id="3.40.50.10860">
    <property type="entry name" value="Leucine Dehydrogenase, chain A, domain 1"/>
    <property type="match status" value="1"/>
</dbReference>
<protein>
    <recommendedName>
        <fullName evidence="4">Glutamate dehydrogenase</fullName>
    </recommendedName>
</protein>
<evidence type="ECO:0000256" key="4">
    <source>
        <dbReference type="PIRNR" id="PIRNR000185"/>
    </source>
</evidence>
<dbReference type="GO" id="GO:0000166">
    <property type="term" value="F:nucleotide binding"/>
    <property type="evidence" value="ECO:0007669"/>
    <property type="project" value="UniProtKB-KW"/>
</dbReference>
<evidence type="ECO:0000256" key="8">
    <source>
        <dbReference type="RuleBase" id="RU004417"/>
    </source>
</evidence>
<keyword evidence="6" id="KW-0547">Nucleotide-binding</keyword>
<dbReference type="AlphaFoldDB" id="A0A1N6YP99"/>
<keyword evidence="3 4" id="KW-0560">Oxidoreductase</keyword>
<dbReference type="SUPFAM" id="SSF53223">
    <property type="entry name" value="Aminoacid dehydrogenase-like, N-terminal domain"/>
    <property type="match status" value="1"/>
</dbReference>
<keyword evidence="6" id="KW-0520">NAD</keyword>
<dbReference type="CDD" id="cd01076">
    <property type="entry name" value="NAD_bind_1_Glu_DH"/>
    <property type="match status" value="1"/>
</dbReference>
<dbReference type="Pfam" id="PF00208">
    <property type="entry name" value="ELFV_dehydrog"/>
    <property type="match status" value="1"/>
</dbReference>
<dbReference type="InterPro" id="IPR033524">
    <property type="entry name" value="Glu/Leu/Phe/Val_DH_AS"/>
</dbReference>
<dbReference type="EMBL" id="FTNP01000001">
    <property type="protein sequence ID" value="SIR16424.1"/>
    <property type="molecule type" value="Genomic_DNA"/>
</dbReference>
<evidence type="ECO:0000256" key="2">
    <source>
        <dbReference type="ARBA" id="ARBA00011643"/>
    </source>
</evidence>
<dbReference type="PANTHER" id="PTHR11606:SF13">
    <property type="entry name" value="GLUTAMATE DEHYDROGENASE 1, MITOCHONDRIAL"/>
    <property type="match status" value="1"/>
</dbReference>
<evidence type="ECO:0000313" key="10">
    <source>
        <dbReference type="EMBL" id="SIR16424.1"/>
    </source>
</evidence>
<evidence type="ECO:0000259" key="9">
    <source>
        <dbReference type="SMART" id="SM00839"/>
    </source>
</evidence>
<dbReference type="InterPro" id="IPR006097">
    <property type="entry name" value="Glu/Leu/Phe/Val/Trp_DH_dimer"/>
</dbReference>
<reference evidence="10 11" key="1">
    <citation type="submission" date="2017-01" db="EMBL/GenBank/DDBJ databases">
        <authorList>
            <person name="Mah S.A."/>
            <person name="Swanson W.J."/>
            <person name="Moy G.W."/>
            <person name="Vacquier V.D."/>
        </authorList>
    </citation>
    <scope>NUCLEOTIDE SEQUENCE [LARGE SCALE GENOMIC DNA]</scope>
    <source>
        <strain evidence="10 11">CGMCC 1.8909</strain>
    </source>
</reference>
<evidence type="ECO:0000313" key="11">
    <source>
        <dbReference type="Proteomes" id="UP000185687"/>
    </source>
</evidence>
<organism evidence="10 11">
    <name type="scientific">Natronorubrum daqingense</name>
    <dbReference type="NCBI Taxonomy" id="588898"/>
    <lineage>
        <taxon>Archaea</taxon>
        <taxon>Methanobacteriati</taxon>
        <taxon>Methanobacteriota</taxon>
        <taxon>Stenosarchaea group</taxon>
        <taxon>Halobacteria</taxon>
        <taxon>Halobacteriales</taxon>
        <taxon>Natrialbaceae</taxon>
        <taxon>Natronorubrum</taxon>
    </lineage>
</organism>
<dbReference type="PIRSF" id="PIRSF000185">
    <property type="entry name" value="Glu_DH"/>
    <property type="match status" value="1"/>
</dbReference>
<feature type="site" description="Important for catalysis" evidence="7">
    <location>
        <position position="158"/>
    </location>
</feature>
<dbReference type="Gene3D" id="3.40.50.720">
    <property type="entry name" value="NAD(P)-binding Rossmann-like Domain"/>
    <property type="match status" value="1"/>
</dbReference>
<dbReference type="Pfam" id="PF02812">
    <property type="entry name" value="ELFV_dehydrog_N"/>
    <property type="match status" value="1"/>
</dbReference>
<feature type="binding site" evidence="6">
    <location>
        <position position="362"/>
    </location>
    <ligand>
        <name>substrate</name>
    </ligand>
</feature>
<evidence type="ECO:0000256" key="7">
    <source>
        <dbReference type="PIRSR" id="PIRSR000185-3"/>
    </source>
</evidence>
<dbReference type="InterPro" id="IPR006096">
    <property type="entry name" value="Glu/Leu/Phe/Val/Trp_DH_C"/>
</dbReference>
<dbReference type="STRING" id="588898.BB347_02660"/>
<keyword evidence="11" id="KW-1185">Reference proteome</keyword>
<dbReference type="InterPro" id="IPR006095">
    <property type="entry name" value="Glu/Leu/Phe/Val/Trp_DH"/>
</dbReference>
<dbReference type="InterPro" id="IPR036291">
    <property type="entry name" value="NAD(P)-bd_dom_sf"/>
</dbReference>
<name>A0A1N6YP99_9EURY</name>
<dbReference type="PRINTS" id="PR00082">
    <property type="entry name" value="GLFDHDRGNASE"/>
</dbReference>
<feature type="binding site" evidence="6">
    <location>
        <position position="202"/>
    </location>
    <ligand>
        <name>NAD(+)</name>
        <dbReference type="ChEBI" id="CHEBI:57540"/>
    </ligand>
</feature>
<dbReference type="Proteomes" id="UP000185687">
    <property type="component" value="Unassembled WGS sequence"/>
</dbReference>
<comment type="similarity">
    <text evidence="1 4 8">Belongs to the Glu/Leu/Phe/Val dehydrogenases family.</text>
</comment>
<dbReference type="InterPro" id="IPR046346">
    <property type="entry name" value="Aminoacid_DH-like_N_sf"/>
</dbReference>
<feature type="binding site" evidence="6">
    <location>
        <position position="233"/>
    </location>
    <ligand>
        <name>NAD(+)</name>
        <dbReference type="ChEBI" id="CHEBI:57540"/>
    </ligand>
</feature>
<dbReference type="GO" id="GO:0004352">
    <property type="term" value="F:glutamate dehydrogenase (NAD+) activity"/>
    <property type="evidence" value="ECO:0007669"/>
    <property type="project" value="TreeGrafter"/>
</dbReference>
<dbReference type="InterPro" id="IPR033922">
    <property type="entry name" value="NAD_bind_Glu_DH"/>
</dbReference>
<feature type="domain" description="Glutamate/phenylalanine/leucine/valine/L-tryptophan dehydrogenase C-terminal" evidence="9">
    <location>
        <begin position="195"/>
        <end position="427"/>
    </location>
</feature>
<comment type="subunit">
    <text evidence="2">Homohexamer.</text>
</comment>
<evidence type="ECO:0000256" key="5">
    <source>
        <dbReference type="PIRSR" id="PIRSR000185-1"/>
    </source>
</evidence>
<feature type="active site" description="Proton donor" evidence="5">
    <location>
        <position position="118"/>
    </location>
</feature>
<evidence type="ECO:0000256" key="1">
    <source>
        <dbReference type="ARBA" id="ARBA00006382"/>
    </source>
</evidence>
<evidence type="ECO:0000256" key="3">
    <source>
        <dbReference type="ARBA" id="ARBA00023002"/>
    </source>
</evidence>
<dbReference type="InterPro" id="IPR014362">
    <property type="entry name" value="Glu_DH"/>
</dbReference>
<accession>A0A1N6YP99</accession>
<dbReference type="PROSITE" id="PS00074">
    <property type="entry name" value="GLFV_DEHYDROGENASE"/>
    <property type="match status" value="1"/>
</dbReference>
<dbReference type="SMART" id="SM00839">
    <property type="entry name" value="ELFV_dehydrog"/>
    <property type="match status" value="1"/>
</dbReference>
<dbReference type="GO" id="GO:0006538">
    <property type="term" value="P:L-glutamate catabolic process"/>
    <property type="evidence" value="ECO:0007669"/>
    <property type="project" value="TreeGrafter"/>
</dbReference>
<gene>
    <name evidence="10" type="ORF">SAMN05421809_0513</name>
</gene>
<feature type="binding site" evidence="6">
    <location>
        <position position="82"/>
    </location>
    <ligand>
        <name>substrate</name>
    </ligand>
</feature>
<feature type="binding site" evidence="6">
    <location>
        <position position="106"/>
    </location>
    <ligand>
        <name>substrate</name>
    </ligand>
</feature>
<dbReference type="SUPFAM" id="SSF51735">
    <property type="entry name" value="NAD(P)-binding Rossmann-fold domains"/>
    <property type="match status" value="1"/>
</dbReference>
<evidence type="ECO:0000256" key="6">
    <source>
        <dbReference type="PIRSR" id="PIRSR000185-2"/>
    </source>
</evidence>
<proteinExistence type="inferred from homology"/>
<dbReference type="PANTHER" id="PTHR11606">
    <property type="entry name" value="GLUTAMATE DEHYDROGENASE"/>
    <property type="match status" value="1"/>
</dbReference>
<sequence>MLIPASEKQADMAEGTTNPFESLQSQIDEAATHLEIGDDLIERLKHPERVLETNLTVERDDGELERFTAFRSQFNADRGPYKGGIRYHPQVSRDEVKALSGWMTYKTAIVDIPLGGGKGGIIIDPDEYSDDELERVTRTFATELRPLIGEDRDIPAPDVNTGQREMNWIKDTYESLENTTEPGVITGKNLASGGSEGRVEATGRSTVIAAREAFDYLDKDLEGATVAVQGYGNAGWIAAKLIDEMGATVVAASDSSGGIYNPDGFDPVAAKDHKNETGSILGYEESVEELTNEDVLTMDVDLLIPAALENAIDADLAENVSADVISEAANGPLTPAADEVLEDEDVFVIPDILANAGGVTVSYFEWVQNRQRFYWSESKVNDELEEIIVDAFDALVDTLEEHDLDNPRTAAYVVAIQRVADAFEEAGTFP</sequence>